<dbReference type="EMBL" id="JABEBT010000106">
    <property type="protein sequence ID" value="KAF7632274.1"/>
    <property type="molecule type" value="Genomic_DNA"/>
</dbReference>
<evidence type="ECO:0000313" key="3">
    <source>
        <dbReference type="Proteomes" id="UP000605970"/>
    </source>
</evidence>
<protein>
    <recommendedName>
        <fullName evidence="4">Prolyl 4-hydroxylase alpha subunit domain-containing protein</fullName>
    </recommendedName>
</protein>
<keyword evidence="3" id="KW-1185">Reference proteome</keyword>
<sequence length="246" mass="28556">MCLFIQFLIFIIVIEKVKLSKLELGHLLQNENIRNTWPKSLLKHCLSPSIPSTKKGLNCFIHQSGYEQLFVEILNKNPPIIRLPLFLGEKQLNKIVEKFDKSSNIESMGVEGLIYNNGHRGREADGLWLGHEENIIRPLYQRLQKTLTLNPALGEDFLILSYKKFGHYAPHFDHLDPMPVEYDDGWFKYFGNRLATALLIVQTAKGNSLKCSLKHPSYEPEGLIRRLFYISEELRERPEIPSWIIK</sequence>
<dbReference type="Gene3D" id="2.60.120.620">
    <property type="entry name" value="q2cbj1_9rhob like domain"/>
    <property type="match status" value="1"/>
</dbReference>
<reference evidence="2" key="1">
    <citation type="journal article" date="2020" name="Ecol. Evol.">
        <title>Genome structure and content of the rice root-knot nematode (Meloidogyne graminicola).</title>
        <authorList>
            <person name="Phan N.T."/>
            <person name="Danchin E.G.J."/>
            <person name="Klopp C."/>
            <person name="Perfus-Barbeoch L."/>
            <person name="Kozlowski D.K."/>
            <person name="Koutsovoulos G.D."/>
            <person name="Lopez-Roques C."/>
            <person name="Bouchez O."/>
            <person name="Zahm M."/>
            <person name="Besnard G."/>
            <person name="Bellafiore S."/>
        </authorList>
    </citation>
    <scope>NUCLEOTIDE SEQUENCE</scope>
    <source>
        <strain evidence="2">VN-18</strain>
    </source>
</reference>
<accession>A0A8S9ZG33</accession>
<dbReference type="Proteomes" id="UP000605970">
    <property type="component" value="Unassembled WGS sequence"/>
</dbReference>
<name>A0A8S9ZG33_9BILA</name>
<comment type="caution">
    <text evidence="2">The sequence shown here is derived from an EMBL/GenBank/DDBJ whole genome shotgun (WGS) entry which is preliminary data.</text>
</comment>
<organism evidence="2 3">
    <name type="scientific">Meloidogyne graminicola</name>
    <dbReference type="NCBI Taxonomy" id="189291"/>
    <lineage>
        <taxon>Eukaryota</taxon>
        <taxon>Metazoa</taxon>
        <taxon>Ecdysozoa</taxon>
        <taxon>Nematoda</taxon>
        <taxon>Chromadorea</taxon>
        <taxon>Rhabditida</taxon>
        <taxon>Tylenchina</taxon>
        <taxon>Tylenchomorpha</taxon>
        <taxon>Tylenchoidea</taxon>
        <taxon>Meloidogynidae</taxon>
        <taxon>Meloidogyninae</taxon>
        <taxon>Meloidogyne</taxon>
    </lineage>
</organism>
<feature type="chain" id="PRO_5035851722" description="Prolyl 4-hydroxylase alpha subunit domain-containing protein" evidence="1">
    <location>
        <begin position="20"/>
        <end position="246"/>
    </location>
</feature>
<dbReference type="OrthoDB" id="420380at2759"/>
<keyword evidence="1" id="KW-0732">Signal</keyword>
<feature type="signal peptide" evidence="1">
    <location>
        <begin position="1"/>
        <end position="19"/>
    </location>
</feature>
<evidence type="ECO:0008006" key="4">
    <source>
        <dbReference type="Google" id="ProtNLM"/>
    </source>
</evidence>
<evidence type="ECO:0000313" key="2">
    <source>
        <dbReference type="EMBL" id="KAF7632274.1"/>
    </source>
</evidence>
<proteinExistence type="predicted"/>
<evidence type="ECO:0000256" key="1">
    <source>
        <dbReference type="SAM" id="SignalP"/>
    </source>
</evidence>
<dbReference type="AlphaFoldDB" id="A0A8S9ZG33"/>
<gene>
    <name evidence="2" type="ORF">Mgra_00008283</name>
</gene>